<sequence>MSEQLAAADAGAEAAHSELAAAHDAAGAAAAAAAAAHLLARALPPLLRRANRLAAAYACAAAACRRCRCAAARRRDARLSAELAQLAAALGSGGSGGGDDAFAAALSTGGQCSPSRAGGCSERQRASLRAAVVCVVAANRLARLGAAARAAGHTYPSPSPGAPLALAPASAVRHLSAADLQRAMAKAARAGAAAAAAGGSADAAAAATCVSLARRLLRAPHAAADLAAAPPLPGNNGGGCGSGGGGGSGLIAALAAGLQRWQRRQRCGVDGGAAAEAVAACSATVPHRSSAQAELHAAEARAAHSGLECDQHKRTAQQMMRMLVRCVSAFLTHRCMRHAGAMQAQTQLDELRAAVARLEERLLLLTSEAAGMVPAAQLAQAESALTQAQHDAHSLGLQVNKLQLELRRVQEQQAESTKYIMIQEPQGVMCVDQVQQLYFPECIANPQDLVQFETALSPAAF</sequence>
<keyword evidence="3" id="KW-1185">Reference proteome</keyword>
<feature type="coiled-coil region" evidence="1">
    <location>
        <begin position="341"/>
        <end position="368"/>
    </location>
</feature>
<evidence type="ECO:0000313" key="3">
    <source>
        <dbReference type="Proteomes" id="UP000664859"/>
    </source>
</evidence>
<organism evidence="2 3">
    <name type="scientific">Tribonema minus</name>
    <dbReference type="NCBI Taxonomy" id="303371"/>
    <lineage>
        <taxon>Eukaryota</taxon>
        <taxon>Sar</taxon>
        <taxon>Stramenopiles</taxon>
        <taxon>Ochrophyta</taxon>
        <taxon>PX clade</taxon>
        <taxon>Xanthophyceae</taxon>
        <taxon>Tribonematales</taxon>
        <taxon>Tribonemataceae</taxon>
        <taxon>Tribonema</taxon>
    </lineage>
</organism>
<name>A0A835ZAQ5_9STRA</name>
<comment type="caution">
    <text evidence="2">The sequence shown here is derived from an EMBL/GenBank/DDBJ whole genome shotgun (WGS) entry which is preliminary data.</text>
</comment>
<evidence type="ECO:0000313" key="2">
    <source>
        <dbReference type="EMBL" id="KAG5185463.1"/>
    </source>
</evidence>
<evidence type="ECO:0000256" key="1">
    <source>
        <dbReference type="SAM" id="Coils"/>
    </source>
</evidence>
<gene>
    <name evidence="2" type="ORF">JKP88DRAFT_268325</name>
</gene>
<dbReference type="EMBL" id="JAFCMP010000131">
    <property type="protein sequence ID" value="KAG5185463.1"/>
    <property type="molecule type" value="Genomic_DNA"/>
</dbReference>
<keyword evidence="1" id="KW-0175">Coiled coil</keyword>
<protein>
    <submittedName>
        <fullName evidence="2">Uncharacterized protein</fullName>
    </submittedName>
</protein>
<dbReference type="AlphaFoldDB" id="A0A835ZAQ5"/>
<dbReference type="Proteomes" id="UP000664859">
    <property type="component" value="Unassembled WGS sequence"/>
</dbReference>
<proteinExistence type="predicted"/>
<accession>A0A835ZAQ5</accession>
<reference evidence="2" key="1">
    <citation type="submission" date="2021-02" db="EMBL/GenBank/DDBJ databases">
        <title>First Annotated Genome of the Yellow-green Alga Tribonema minus.</title>
        <authorList>
            <person name="Mahan K.M."/>
        </authorList>
    </citation>
    <scope>NUCLEOTIDE SEQUENCE</scope>
    <source>
        <strain evidence="2">UTEX B ZZ1240</strain>
    </source>
</reference>